<name>A0AAE9CBT0_9CAUD</name>
<gene>
    <name evidence="2" type="ORF">LILPAPAWES_57</name>
</gene>
<dbReference type="Gene3D" id="3.90.75.20">
    <property type="match status" value="1"/>
</dbReference>
<sequence>MLNNNREVSLSRQASPDLSRFSYQDGMLLRDGAECGFLDNCGYLRVCIGGRKYLNHRIIYKLHNPHFDLFSDEVIDHIDRDRTNNLIDNLRVVSKAENNKNRGKPKGVSYCKQTGKWKAIWPKWLGRYDTEEEAINAVKQYTED</sequence>
<feature type="domain" description="HNH nuclease" evidence="1">
    <location>
        <begin position="54"/>
        <end position="99"/>
    </location>
</feature>
<accession>A0AAE9CBT0</accession>
<keyword evidence="2" id="KW-0255">Endonuclease</keyword>
<dbReference type="SUPFAM" id="SSF54060">
    <property type="entry name" value="His-Me finger endonucleases"/>
    <property type="match status" value="1"/>
</dbReference>
<dbReference type="Proteomes" id="UP000827755">
    <property type="component" value="Segment"/>
</dbReference>
<keyword evidence="3" id="KW-1185">Reference proteome</keyword>
<dbReference type="EMBL" id="OK499982">
    <property type="protein sequence ID" value="UGO47585.1"/>
    <property type="molecule type" value="Genomic_DNA"/>
</dbReference>
<dbReference type="InterPro" id="IPR044925">
    <property type="entry name" value="His-Me_finger_sf"/>
</dbReference>
<evidence type="ECO:0000313" key="2">
    <source>
        <dbReference type="EMBL" id="UGO47585.1"/>
    </source>
</evidence>
<evidence type="ECO:0000259" key="1">
    <source>
        <dbReference type="Pfam" id="PF13392"/>
    </source>
</evidence>
<dbReference type="InterPro" id="IPR003615">
    <property type="entry name" value="HNH_nuc"/>
</dbReference>
<evidence type="ECO:0000313" key="3">
    <source>
        <dbReference type="Proteomes" id="UP000827755"/>
    </source>
</evidence>
<organism evidence="2 3">
    <name type="scientific">Morganella phage vB_MmoP_Lilpapawes</name>
    <dbReference type="NCBI Taxonomy" id="2894803"/>
    <lineage>
        <taxon>Viruses</taxon>
        <taxon>Duplodnaviria</taxon>
        <taxon>Heunggongvirae</taxon>
        <taxon>Uroviricota</taxon>
        <taxon>Caudoviricetes</taxon>
        <taxon>Autographivirales</taxon>
        <taxon>Autotranscriptaviridae</taxon>
        <taxon>Studiervirinae</taxon>
        <taxon>Minipunavirus</taxon>
        <taxon>Minipunavirus lilpapawes</taxon>
    </lineage>
</organism>
<proteinExistence type="predicted"/>
<dbReference type="Pfam" id="PF13392">
    <property type="entry name" value="HNH_3"/>
    <property type="match status" value="1"/>
</dbReference>
<keyword evidence="2" id="KW-0540">Nuclease</keyword>
<keyword evidence="2" id="KW-0378">Hydrolase</keyword>
<dbReference type="GO" id="GO:0004519">
    <property type="term" value="F:endonuclease activity"/>
    <property type="evidence" value="ECO:0007669"/>
    <property type="project" value="UniProtKB-KW"/>
</dbReference>
<protein>
    <submittedName>
        <fullName evidence="2">Homing endonuclease</fullName>
    </submittedName>
</protein>
<reference evidence="2" key="1">
    <citation type="submission" date="2021-10" db="EMBL/GenBank/DDBJ databases">
        <authorList>
            <person name="Larson W."/>
            <person name="Thurgood T.L."/>
            <person name="Rodriguez A."/>
            <person name="Sharma R."/>
            <person name="Kruger J."/>
            <person name="Davis K."/>
            <person name="Findley J."/>
            <person name="Grose J.H."/>
        </authorList>
    </citation>
    <scope>NUCLEOTIDE SEQUENCE</scope>
</reference>